<protein>
    <submittedName>
        <fullName evidence="1">Uncharacterized protein</fullName>
    </submittedName>
</protein>
<dbReference type="AlphaFoldDB" id="A0YFB7"/>
<comment type="caution">
    <text evidence="1">The sequence shown here is derived from an EMBL/GenBank/DDBJ whole genome shotgun (WGS) entry which is preliminary data.</text>
</comment>
<dbReference type="STRING" id="247633.GP2143_09005"/>
<dbReference type="EMBL" id="AAVT01000008">
    <property type="protein sequence ID" value="EAW30331.1"/>
    <property type="molecule type" value="Genomic_DNA"/>
</dbReference>
<dbReference type="Proteomes" id="UP000004931">
    <property type="component" value="Unassembled WGS sequence"/>
</dbReference>
<evidence type="ECO:0000313" key="2">
    <source>
        <dbReference type="Proteomes" id="UP000004931"/>
    </source>
</evidence>
<keyword evidence="2" id="KW-1185">Reference proteome</keyword>
<gene>
    <name evidence="1" type="ORF">GP2143_09005</name>
</gene>
<organism evidence="1 2">
    <name type="scientific">marine gamma proteobacterium HTCC2143</name>
    <dbReference type="NCBI Taxonomy" id="247633"/>
    <lineage>
        <taxon>Bacteria</taxon>
        <taxon>Pseudomonadati</taxon>
        <taxon>Pseudomonadota</taxon>
        <taxon>Gammaproteobacteria</taxon>
        <taxon>Cellvibrionales</taxon>
        <taxon>Spongiibacteraceae</taxon>
        <taxon>BD1-7 clade</taxon>
    </lineage>
</organism>
<name>A0YFB7_9GAMM</name>
<accession>A0YFB7</accession>
<proteinExistence type="predicted"/>
<sequence length="91" mass="10439">MRRLLIIHRLLLVFPFDRNDKELILAIKMALSHAVIVISGECTDGQFSYRFGSEIRLGRQRSDKTSRPESLVAAAAVYVVIHDEYNHPLFI</sequence>
<reference evidence="1 2" key="1">
    <citation type="journal article" date="2010" name="J. Bacteriol.">
        <title>Genome sequence of the oligotrophic marine Gammaproteobacterium HTCC2143, isolated from the Oregon Coast.</title>
        <authorList>
            <person name="Oh H.M."/>
            <person name="Kang I."/>
            <person name="Ferriera S."/>
            <person name="Giovannoni S.J."/>
            <person name="Cho J.C."/>
        </authorList>
    </citation>
    <scope>NUCLEOTIDE SEQUENCE [LARGE SCALE GENOMIC DNA]</scope>
    <source>
        <strain evidence="1 2">HTCC2143</strain>
    </source>
</reference>
<evidence type="ECO:0000313" key="1">
    <source>
        <dbReference type="EMBL" id="EAW30331.1"/>
    </source>
</evidence>